<evidence type="ECO:0000313" key="2">
    <source>
        <dbReference type="EMBL" id="MET9845139.1"/>
    </source>
</evidence>
<keyword evidence="3" id="KW-1185">Reference proteome</keyword>
<protein>
    <submittedName>
        <fullName evidence="2">Uncharacterized protein</fullName>
    </submittedName>
</protein>
<proteinExistence type="predicted"/>
<feature type="signal peptide" evidence="1">
    <location>
        <begin position="1"/>
        <end position="33"/>
    </location>
</feature>
<keyword evidence="1" id="KW-0732">Signal</keyword>
<comment type="caution">
    <text evidence="2">The sequence shown here is derived from an EMBL/GenBank/DDBJ whole genome shotgun (WGS) entry which is preliminary data.</text>
</comment>
<organism evidence="2 3">
    <name type="scientific">Streptomyces ossamyceticus</name>
    <dbReference type="NCBI Taxonomy" id="249581"/>
    <lineage>
        <taxon>Bacteria</taxon>
        <taxon>Bacillati</taxon>
        <taxon>Actinomycetota</taxon>
        <taxon>Actinomycetes</taxon>
        <taxon>Kitasatosporales</taxon>
        <taxon>Streptomycetaceae</taxon>
        <taxon>Streptomyces</taxon>
    </lineage>
</organism>
<evidence type="ECO:0000313" key="3">
    <source>
        <dbReference type="Proteomes" id="UP001550210"/>
    </source>
</evidence>
<sequence length="234" mass="25015">MRTLALATRTGVLAATTGALLFTGAAAQGTALAAPQAPKAKLTVQDYRAFLKKGGGSSATLLKSFDRLPKAKQQKFVGYLQSAAVQKAFDAALGGYVTTSKRNWEDYNKDVRFTGDVRAVTKSDKAGRHTTLTFTATESIYSLPVITHKSVLSYTYRPGAGFKSPKVKSSLTNLNGAFAVKQGAKDSVRISNGVWGVATWKYTPLYKSAGTTPIVKQQTTFGDSAKFGARLTNR</sequence>
<feature type="chain" id="PRO_5046750310" evidence="1">
    <location>
        <begin position="34"/>
        <end position="234"/>
    </location>
</feature>
<reference evidence="2 3" key="1">
    <citation type="submission" date="2024-06" db="EMBL/GenBank/DDBJ databases">
        <title>The Natural Products Discovery Center: Release of the First 8490 Sequenced Strains for Exploring Actinobacteria Biosynthetic Diversity.</title>
        <authorList>
            <person name="Kalkreuter E."/>
            <person name="Kautsar S.A."/>
            <person name="Yang D."/>
            <person name="Bader C.D."/>
            <person name="Teijaro C.N."/>
            <person name="Fluegel L."/>
            <person name="Davis C.M."/>
            <person name="Simpson J.R."/>
            <person name="Lauterbach L."/>
            <person name="Steele A.D."/>
            <person name="Gui C."/>
            <person name="Meng S."/>
            <person name="Li G."/>
            <person name="Viehrig K."/>
            <person name="Ye F."/>
            <person name="Su P."/>
            <person name="Kiefer A.F."/>
            <person name="Nichols A."/>
            <person name="Cepeda A.J."/>
            <person name="Yan W."/>
            <person name="Fan B."/>
            <person name="Jiang Y."/>
            <person name="Adhikari A."/>
            <person name="Zheng C.-J."/>
            <person name="Schuster L."/>
            <person name="Cowan T.M."/>
            <person name="Smanski M.J."/>
            <person name="Chevrette M.G."/>
            <person name="De Carvalho L.P.S."/>
            <person name="Shen B."/>
        </authorList>
    </citation>
    <scope>NUCLEOTIDE SEQUENCE [LARGE SCALE GENOMIC DNA]</scope>
    <source>
        <strain evidence="2 3">NPDC006434</strain>
    </source>
</reference>
<dbReference type="RefSeq" id="WP_355395777.1">
    <property type="nucleotide sequence ID" value="NZ_JBEGHN010000008.1"/>
</dbReference>
<name>A0ABV2UUA9_9ACTN</name>
<evidence type="ECO:0000256" key="1">
    <source>
        <dbReference type="SAM" id="SignalP"/>
    </source>
</evidence>
<dbReference type="Proteomes" id="UP001550210">
    <property type="component" value="Unassembled WGS sequence"/>
</dbReference>
<dbReference type="EMBL" id="JBEXPZ010000012">
    <property type="protein sequence ID" value="MET9845139.1"/>
    <property type="molecule type" value="Genomic_DNA"/>
</dbReference>
<accession>A0ABV2UUA9</accession>
<gene>
    <name evidence="2" type="ORF">ABZZ21_11255</name>
</gene>